<dbReference type="Proteomes" id="UP000657918">
    <property type="component" value="Chromosome 11"/>
</dbReference>
<proteinExistence type="predicted"/>
<organism evidence="1 2">
    <name type="scientific">Salix dunnii</name>
    <dbReference type="NCBI Taxonomy" id="1413687"/>
    <lineage>
        <taxon>Eukaryota</taxon>
        <taxon>Viridiplantae</taxon>
        <taxon>Streptophyta</taxon>
        <taxon>Embryophyta</taxon>
        <taxon>Tracheophyta</taxon>
        <taxon>Spermatophyta</taxon>
        <taxon>Magnoliopsida</taxon>
        <taxon>eudicotyledons</taxon>
        <taxon>Gunneridae</taxon>
        <taxon>Pentapetalae</taxon>
        <taxon>rosids</taxon>
        <taxon>fabids</taxon>
        <taxon>Malpighiales</taxon>
        <taxon>Salicaceae</taxon>
        <taxon>Saliceae</taxon>
        <taxon>Salix</taxon>
    </lineage>
</organism>
<keyword evidence="2" id="KW-1185">Reference proteome</keyword>
<name>A0A835JMK0_9ROSI</name>
<dbReference type="EMBL" id="JADGMS010000011">
    <property type="protein sequence ID" value="KAF9672176.1"/>
    <property type="molecule type" value="Genomic_DNA"/>
</dbReference>
<sequence>MLDSVEEAITLDSVEMPVWALRPTGIIIPLIPTRTPTRGKDKAKFPAEYGAVRAEILSRLQDKAKFQPWNLVWLLNLR</sequence>
<evidence type="ECO:0000313" key="1">
    <source>
        <dbReference type="EMBL" id="KAF9672176.1"/>
    </source>
</evidence>
<protein>
    <submittedName>
        <fullName evidence="1">Uncharacterized protein</fullName>
    </submittedName>
</protein>
<gene>
    <name evidence="1" type="ORF">SADUNF_Sadunf11G0013500</name>
</gene>
<reference evidence="1 2" key="1">
    <citation type="submission" date="2020-10" db="EMBL/GenBank/DDBJ databases">
        <title>Plant Genome Project.</title>
        <authorList>
            <person name="Zhang R.-G."/>
        </authorList>
    </citation>
    <scope>NUCLEOTIDE SEQUENCE [LARGE SCALE GENOMIC DNA]</scope>
    <source>
        <strain evidence="1">FAFU-HL-1</strain>
        <tissue evidence="1">Leaf</tissue>
    </source>
</reference>
<evidence type="ECO:0000313" key="2">
    <source>
        <dbReference type="Proteomes" id="UP000657918"/>
    </source>
</evidence>
<accession>A0A835JMK0</accession>
<dbReference type="AlphaFoldDB" id="A0A835JMK0"/>
<comment type="caution">
    <text evidence="1">The sequence shown here is derived from an EMBL/GenBank/DDBJ whole genome shotgun (WGS) entry which is preliminary data.</text>
</comment>